<dbReference type="STRING" id="22663.A0A2I0JV81"/>
<accession>A0A2I0JV81</accession>
<dbReference type="InterPro" id="IPR013103">
    <property type="entry name" value="RVT_2"/>
</dbReference>
<name>A0A2I0JV81_PUNGR</name>
<feature type="domain" description="Reverse transcriptase Ty1/copia-type" evidence="2">
    <location>
        <begin position="94"/>
        <end position="206"/>
    </location>
</feature>
<dbReference type="EMBL" id="PGOL01001181">
    <property type="protein sequence ID" value="PKI60228.1"/>
    <property type="molecule type" value="Genomic_DNA"/>
</dbReference>
<evidence type="ECO:0000313" key="4">
    <source>
        <dbReference type="Proteomes" id="UP000233551"/>
    </source>
</evidence>
<keyword evidence="4" id="KW-1185">Reference proteome</keyword>
<organism evidence="3 4">
    <name type="scientific">Punica granatum</name>
    <name type="common">Pomegranate</name>
    <dbReference type="NCBI Taxonomy" id="22663"/>
    <lineage>
        <taxon>Eukaryota</taxon>
        <taxon>Viridiplantae</taxon>
        <taxon>Streptophyta</taxon>
        <taxon>Embryophyta</taxon>
        <taxon>Tracheophyta</taxon>
        <taxon>Spermatophyta</taxon>
        <taxon>Magnoliopsida</taxon>
        <taxon>eudicotyledons</taxon>
        <taxon>Gunneridae</taxon>
        <taxon>Pentapetalae</taxon>
        <taxon>rosids</taxon>
        <taxon>malvids</taxon>
        <taxon>Myrtales</taxon>
        <taxon>Lythraceae</taxon>
        <taxon>Punica</taxon>
    </lineage>
</organism>
<dbReference type="Proteomes" id="UP000233551">
    <property type="component" value="Unassembled WGS sequence"/>
</dbReference>
<proteinExistence type="predicted"/>
<gene>
    <name evidence="3" type="ORF">CRG98_019416</name>
</gene>
<feature type="region of interest" description="Disordered" evidence="1">
    <location>
        <begin position="1"/>
        <end position="72"/>
    </location>
</feature>
<dbReference type="Pfam" id="PF07727">
    <property type="entry name" value="RVT_2"/>
    <property type="match status" value="1"/>
</dbReference>
<dbReference type="AlphaFoldDB" id="A0A2I0JV81"/>
<protein>
    <recommendedName>
        <fullName evidence="2">Reverse transcriptase Ty1/copia-type domain-containing protein</fullName>
    </recommendedName>
</protein>
<feature type="compositionally biased region" description="Low complexity" evidence="1">
    <location>
        <begin position="48"/>
        <end position="58"/>
    </location>
</feature>
<comment type="caution">
    <text evidence="3">The sequence shown here is derived from an EMBL/GenBank/DDBJ whole genome shotgun (WGS) entry which is preliminary data.</text>
</comment>
<dbReference type="InterPro" id="IPR043502">
    <property type="entry name" value="DNA/RNA_pol_sf"/>
</dbReference>
<dbReference type="SUPFAM" id="SSF56672">
    <property type="entry name" value="DNA/RNA polymerases"/>
    <property type="match status" value="1"/>
</dbReference>
<evidence type="ECO:0000259" key="2">
    <source>
        <dbReference type="Pfam" id="PF07727"/>
    </source>
</evidence>
<evidence type="ECO:0000313" key="3">
    <source>
        <dbReference type="EMBL" id="PKI60228.1"/>
    </source>
</evidence>
<evidence type="ECO:0000256" key="1">
    <source>
        <dbReference type="SAM" id="MobiDB-lite"/>
    </source>
</evidence>
<reference evidence="3 4" key="1">
    <citation type="submission" date="2017-11" db="EMBL/GenBank/DDBJ databases">
        <title>De-novo sequencing of pomegranate (Punica granatum L.) genome.</title>
        <authorList>
            <person name="Akparov Z."/>
            <person name="Amiraslanov A."/>
            <person name="Hajiyeva S."/>
            <person name="Abbasov M."/>
            <person name="Kaur K."/>
            <person name="Hamwieh A."/>
            <person name="Solovyev V."/>
            <person name="Salamov A."/>
            <person name="Braich B."/>
            <person name="Kosarev P."/>
            <person name="Mahmoud A."/>
            <person name="Hajiyev E."/>
            <person name="Babayeva S."/>
            <person name="Izzatullayeva V."/>
            <person name="Mammadov A."/>
            <person name="Mammadov A."/>
            <person name="Sharifova S."/>
            <person name="Ojaghi J."/>
            <person name="Eynullazada K."/>
            <person name="Bayramov B."/>
            <person name="Abdulazimova A."/>
            <person name="Shahmuradov I."/>
        </authorList>
    </citation>
    <scope>NUCLEOTIDE SEQUENCE [LARGE SCALE GENOMIC DNA]</scope>
    <source>
        <strain evidence="4">cv. AG2017</strain>
        <tissue evidence="3">Leaf</tissue>
    </source>
</reference>
<sequence>MAQNQEPSHLPSVAGFQNPTWHSARDPIPSPPGPKSADSLQFGAGPISKDSSSPSQNNSEEKNSDTEPQTYRDAVQDPRWQAAMNEELRALELNETGTLTSLPPSKNPISCKWVYKIKRRADGSVERYKARLVAKGFTQVEGIDFHETLAPVAKLVTVRCFLAVSVAKQWEIHQMDVHNAFFHGDLDEEVYMSPPPGLCSTQPGQCLFMWTILSLLGTRLGNVPHSRSISVHVFTSKTWDFCDTFLALRYLAWIPAYFSVSVVIAV</sequence>